<evidence type="ECO:0000313" key="2">
    <source>
        <dbReference type="Proteomes" id="UP000322976"/>
    </source>
</evidence>
<gene>
    <name evidence="1" type="ORF">FWJ32_07285</name>
</gene>
<dbReference type="AlphaFoldDB" id="A0A5D8QDV8"/>
<sequence>MLSERLSRGPISWSKEGAHKMAKLRAIKADGASLRDAIIKQQYEDLKPVELPKETINRTKQKIKKIYSKFSTIDNLPILLNKKTFTSMAIRSILHECAI</sequence>
<evidence type="ECO:0000313" key="1">
    <source>
        <dbReference type="EMBL" id="TZE82026.1"/>
    </source>
</evidence>
<dbReference type="EMBL" id="VTPS01000009">
    <property type="protein sequence ID" value="TZE82026.1"/>
    <property type="molecule type" value="Genomic_DNA"/>
</dbReference>
<name>A0A5D8QDV8_9THEO</name>
<keyword evidence="2" id="KW-1185">Reference proteome</keyword>
<proteinExistence type="predicted"/>
<comment type="caution">
    <text evidence="1">The sequence shown here is derived from an EMBL/GenBank/DDBJ whole genome shotgun (WGS) entry which is preliminary data.</text>
</comment>
<dbReference type="Proteomes" id="UP000322976">
    <property type="component" value="Unassembled WGS sequence"/>
</dbReference>
<protein>
    <submittedName>
        <fullName evidence="1">Uncharacterized protein</fullName>
    </submittedName>
</protein>
<accession>A0A5D8QDV8</accession>
<reference evidence="1 2" key="1">
    <citation type="submission" date="2019-08" db="EMBL/GenBank/DDBJ databases">
        <title>Calorimonas adulescens gen. nov., sp. nov., an anaerobic thermophilic bacterium from Sakhalin hot spring.</title>
        <authorList>
            <person name="Khomyakova M.A."/>
            <person name="Merkel A.Y."/>
            <person name="Novikov A."/>
            <person name="Bonch-Osmolovskaya E.A."/>
            <person name="Slobodkin A.I."/>
        </authorList>
    </citation>
    <scope>NUCLEOTIDE SEQUENCE [LARGE SCALE GENOMIC DNA]</scope>
    <source>
        <strain evidence="1 2">A05MB</strain>
    </source>
</reference>
<organism evidence="1 2">
    <name type="scientific">Calorimonas adulescens</name>
    <dbReference type="NCBI Taxonomy" id="2606906"/>
    <lineage>
        <taxon>Bacteria</taxon>
        <taxon>Bacillati</taxon>
        <taxon>Bacillota</taxon>
        <taxon>Clostridia</taxon>
        <taxon>Thermoanaerobacterales</taxon>
        <taxon>Thermoanaerobacteraceae</taxon>
        <taxon>Calorimonas</taxon>
    </lineage>
</organism>